<dbReference type="InterPro" id="IPR032524">
    <property type="entry name" value="ABC_tran_C"/>
</dbReference>
<keyword evidence="6" id="KW-0547">Nucleotide-binding</keyword>
<keyword evidence="11" id="KW-0648">Protein biosynthesis</keyword>
<dbReference type="PROSITE" id="PS00211">
    <property type="entry name" value="ABC_TRANSPORTER_1"/>
    <property type="match status" value="1"/>
</dbReference>
<protein>
    <submittedName>
        <fullName evidence="14">ATP-binding cassette subfamily F protein uup</fullName>
    </submittedName>
</protein>
<proteinExistence type="inferred from homology"/>
<evidence type="ECO:0000313" key="14">
    <source>
        <dbReference type="EMBL" id="TWI19396.1"/>
    </source>
</evidence>
<evidence type="ECO:0000256" key="2">
    <source>
        <dbReference type="ARBA" id="ARBA00022490"/>
    </source>
</evidence>
<keyword evidence="8 14" id="KW-0067">ATP-binding</keyword>
<evidence type="ECO:0000256" key="1">
    <source>
        <dbReference type="ARBA" id="ARBA00005868"/>
    </source>
</evidence>
<dbReference type="InterPro" id="IPR003439">
    <property type="entry name" value="ABC_transporter-like_ATP-bd"/>
</dbReference>
<dbReference type="RefSeq" id="WP_145328254.1">
    <property type="nucleotide sequence ID" value="NZ_DAMALA010000004.1"/>
</dbReference>
<dbReference type="Pfam" id="PF12848">
    <property type="entry name" value="ABC_tran_Xtn"/>
    <property type="match status" value="1"/>
</dbReference>
<dbReference type="GO" id="GO:0005524">
    <property type="term" value="F:ATP binding"/>
    <property type="evidence" value="ECO:0007669"/>
    <property type="project" value="UniProtKB-KW"/>
</dbReference>
<evidence type="ECO:0000256" key="5">
    <source>
        <dbReference type="ARBA" id="ARBA00022737"/>
    </source>
</evidence>
<keyword evidence="3" id="KW-0820">tRNA-binding</keyword>
<dbReference type="Gene3D" id="1.10.287.380">
    <property type="entry name" value="Valyl-tRNA synthetase, C-terminal domain"/>
    <property type="match status" value="1"/>
</dbReference>
<dbReference type="InterPro" id="IPR037118">
    <property type="entry name" value="Val-tRNA_synth_C_sf"/>
</dbReference>
<dbReference type="Proteomes" id="UP000315908">
    <property type="component" value="Unassembled WGS sequence"/>
</dbReference>
<feature type="coiled-coil region" evidence="12">
    <location>
        <begin position="521"/>
        <end position="613"/>
    </location>
</feature>
<dbReference type="PANTHER" id="PTHR42855">
    <property type="entry name" value="ABC TRANSPORTER ATP-BINDING SUBUNIT"/>
    <property type="match status" value="1"/>
</dbReference>
<accession>A0A562MHN3</accession>
<dbReference type="AlphaFoldDB" id="A0A562MHN3"/>
<comment type="similarity">
    <text evidence="1">Belongs to the ABC transporter superfamily. ABCF family. Translational throttle EttA subfamily.</text>
</comment>
<organism evidence="14 15">
    <name type="scientific">Sphingobacterium siyangense</name>
    <dbReference type="NCBI Taxonomy" id="459529"/>
    <lineage>
        <taxon>Bacteria</taxon>
        <taxon>Pseudomonadati</taxon>
        <taxon>Bacteroidota</taxon>
        <taxon>Sphingobacteriia</taxon>
        <taxon>Sphingobacteriales</taxon>
        <taxon>Sphingobacteriaceae</taxon>
        <taxon>Sphingobacterium</taxon>
    </lineage>
</organism>
<evidence type="ECO:0000259" key="13">
    <source>
        <dbReference type="PROSITE" id="PS50893"/>
    </source>
</evidence>
<dbReference type="GO" id="GO:0016887">
    <property type="term" value="F:ATP hydrolysis activity"/>
    <property type="evidence" value="ECO:0007669"/>
    <property type="project" value="InterPro"/>
</dbReference>
<keyword evidence="10" id="KW-0694">RNA-binding</keyword>
<keyword evidence="7" id="KW-0378">Hydrolase</keyword>
<gene>
    <name evidence="14" type="ORF">IQ31_02707</name>
</gene>
<keyword evidence="5" id="KW-0677">Repeat</keyword>
<dbReference type="EMBL" id="VLKR01000013">
    <property type="protein sequence ID" value="TWI19396.1"/>
    <property type="molecule type" value="Genomic_DNA"/>
</dbReference>
<keyword evidence="9" id="KW-0810">Translation regulation</keyword>
<dbReference type="InterPro" id="IPR003593">
    <property type="entry name" value="AAA+_ATPase"/>
</dbReference>
<dbReference type="Gene3D" id="3.40.50.300">
    <property type="entry name" value="P-loop containing nucleotide triphosphate hydrolases"/>
    <property type="match status" value="2"/>
</dbReference>
<dbReference type="CDD" id="cd03221">
    <property type="entry name" value="ABCF_EF-3"/>
    <property type="match status" value="2"/>
</dbReference>
<feature type="domain" description="ABC transporter" evidence="13">
    <location>
        <begin position="314"/>
        <end position="532"/>
    </location>
</feature>
<dbReference type="Pfam" id="PF16326">
    <property type="entry name" value="ABC_tran_CTD"/>
    <property type="match status" value="1"/>
</dbReference>
<evidence type="ECO:0000256" key="12">
    <source>
        <dbReference type="SAM" id="Coils"/>
    </source>
</evidence>
<keyword evidence="4" id="KW-0699">rRNA-binding</keyword>
<reference evidence="14 15" key="1">
    <citation type="journal article" date="2015" name="Stand. Genomic Sci.">
        <title>Genomic Encyclopedia of Bacterial and Archaeal Type Strains, Phase III: the genomes of soil and plant-associated and newly described type strains.</title>
        <authorList>
            <person name="Whitman W.B."/>
            <person name="Woyke T."/>
            <person name="Klenk H.P."/>
            <person name="Zhou Y."/>
            <person name="Lilburn T.G."/>
            <person name="Beck B.J."/>
            <person name="De Vos P."/>
            <person name="Vandamme P."/>
            <person name="Eisen J.A."/>
            <person name="Garrity G."/>
            <person name="Hugenholtz P."/>
            <person name="Kyrpides N.C."/>
        </authorList>
    </citation>
    <scope>NUCLEOTIDE SEQUENCE [LARGE SCALE GENOMIC DNA]</scope>
    <source>
        <strain evidence="14 15">CGMCC 1.6855</strain>
    </source>
</reference>
<dbReference type="InterPro" id="IPR017871">
    <property type="entry name" value="ABC_transporter-like_CS"/>
</dbReference>
<evidence type="ECO:0000256" key="9">
    <source>
        <dbReference type="ARBA" id="ARBA00022845"/>
    </source>
</evidence>
<feature type="domain" description="ABC transporter" evidence="13">
    <location>
        <begin position="4"/>
        <end position="249"/>
    </location>
</feature>
<dbReference type="GO" id="GO:0006417">
    <property type="term" value="P:regulation of translation"/>
    <property type="evidence" value="ECO:0007669"/>
    <property type="project" value="UniProtKB-KW"/>
</dbReference>
<dbReference type="FunFam" id="3.40.50.300:FF:000183">
    <property type="entry name" value="ABC transporter ATP-binding protein yjjK"/>
    <property type="match status" value="1"/>
</dbReference>
<keyword evidence="12" id="KW-0175">Coiled coil</keyword>
<dbReference type="Pfam" id="PF00005">
    <property type="entry name" value="ABC_tran"/>
    <property type="match status" value="2"/>
</dbReference>
<dbReference type="GO" id="GO:0019843">
    <property type="term" value="F:rRNA binding"/>
    <property type="evidence" value="ECO:0007669"/>
    <property type="project" value="UniProtKB-KW"/>
</dbReference>
<name>A0A562MHN3_9SPHI</name>
<evidence type="ECO:0000313" key="15">
    <source>
        <dbReference type="Proteomes" id="UP000315908"/>
    </source>
</evidence>
<dbReference type="GO" id="GO:0006412">
    <property type="term" value="P:translation"/>
    <property type="evidence" value="ECO:0007669"/>
    <property type="project" value="UniProtKB-KW"/>
</dbReference>
<dbReference type="PANTHER" id="PTHR42855:SF1">
    <property type="entry name" value="ABC TRANSPORTER DOMAIN-CONTAINING PROTEIN"/>
    <property type="match status" value="1"/>
</dbReference>
<dbReference type="InterPro" id="IPR032781">
    <property type="entry name" value="ABC_tran_Xtn"/>
</dbReference>
<evidence type="ECO:0000256" key="11">
    <source>
        <dbReference type="ARBA" id="ARBA00022917"/>
    </source>
</evidence>
<dbReference type="SMART" id="SM00382">
    <property type="entry name" value="AAA"/>
    <property type="match status" value="2"/>
</dbReference>
<evidence type="ECO:0000256" key="10">
    <source>
        <dbReference type="ARBA" id="ARBA00022884"/>
    </source>
</evidence>
<evidence type="ECO:0000256" key="7">
    <source>
        <dbReference type="ARBA" id="ARBA00022801"/>
    </source>
</evidence>
<dbReference type="GO" id="GO:0003677">
    <property type="term" value="F:DNA binding"/>
    <property type="evidence" value="ECO:0007669"/>
    <property type="project" value="InterPro"/>
</dbReference>
<evidence type="ECO:0000256" key="4">
    <source>
        <dbReference type="ARBA" id="ARBA00022730"/>
    </source>
</evidence>
<keyword evidence="2" id="KW-0963">Cytoplasm</keyword>
<evidence type="ECO:0000256" key="8">
    <source>
        <dbReference type="ARBA" id="ARBA00022840"/>
    </source>
</evidence>
<dbReference type="InterPro" id="IPR027417">
    <property type="entry name" value="P-loop_NTPase"/>
</dbReference>
<sequence>MSILATEQVSHSFHDRWLFKDLHFGLQKGERVALVGINGTGKSTLLAILAERILPTSGKVVKEKGIKIGFLEQDPDFTGLKSINDFIYSTDNDQQRLIREYEELLLETDIDQKKLEDLTEKISSLNAWEYEHNIKTILNRLNIMDFHQDIKSLSGGQRKRLALAKLLIDDPDIYILDEPTNHLDIETIEWLEKLLTTGSKTVLLVTHDRYFLDNICTEIRELDRGNLFTYKGNYSYFLEKKSERETIDAVMVEKSRNLLRRELEWMRRQPQARGTKSKSRIEAYYDLEEKSKAIKGNDSVQLSVKVSRQGSKILELEHVAKRYGAKEIIHDFSYTFKKGDRIGLAGKNGTGKSTFLNLITGEEKPDTGSIAVGETTVYGYYKQGGLEVNENDRVLDVVKNIADYIEMANGEVITASQLLTHFLFPPEKQFGFVNKLSGGEKKRLQLMRVLMKNPNFLILDEPSNDLDIDTLNVLEDFLDNYKGVLILVSHDRYLLDKLTDQLFIFEGKGIVQIYNGNYADFKLEQEEIQKLEKEKQKRISQEQVKPIVKEEKKKLSYKEQLEYNKLEEEIEKLETQVALKTEELNQVTDHLKLSSLAEEIQSIQKQIDDKSERWLYLADFM</sequence>
<dbReference type="FunFam" id="3.40.50.300:FF:000011">
    <property type="entry name" value="Putative ABC transporter ATP-binding component"/>
    <property type="match status" value="1"/>
</dbReference>
<evidence type="ECO:0000256" key="6">
    <source>
        <dbReference type="ARBA" id="ARBA00022741"/>
    </source>
</evidence>
<dbReference type="SUPFAM" id="SSF52540">
    <property type="entry name" value="P-loop containing nucleoside triphosphate hydrolases"/>
    <property type="match status" value="2"/>
</dbReference>
<dbReference type="OrthoDB" id="9804035at2"/>
<dbReference type="GO" id="GO:0000049">
    <property type="term" value="F:tRNA binding"/>
    <property type="evidence" value="ECO:0007669"/>
    <property type="project" value="UniProtKB-KW"/>
</dbReference>
<comment type="caution">
    <text evidence="14">The sequence shown here is derived from an EMBL/GenBank/DDBJ whole genome shotgun (WGS) entry which is preliminary data.</text>
</comment>
<evidence type="ECO:0000256" key="3">
    <source>
        <dbReference type="ARBA" id="ARBA00022555"/>
    </source>
</evidence>
<dbReference type="PROSITE" id="PS50893">
    <property type="entry name" value="ABC_TRANSPORTER_2"/>
    <property type="match status" value="2"/>
</dbReference>
<dbReference type="InterPro" id="IPR051309">
    <property type="entry name" value="ABCF_ATPase"/>
</dbReference>